<dbReference type="Pfam" id="PF00892">
    <property type="entry name" value="EamA"/>
    <property type="match status" value="2"/>
</dbReference>
<accession>A0A364NQ77</accession>
<organism evidence="8 9">
    <name type="scientific">Nitrincola tibetensis</name>
    <dbReference type="NCBI Taxonomy" id="2219697"/>
    <lineage>
        <taxon>Bacteria</taxon>
        <taxon>Pseudomonadati</taxon>
        <taxon>Pseudomonadota</taxon>
        <taxon>Gammaproteobacteria</taxon>
        <taxon>Oceanospirillales</taxon>
        <taxon>Oceanospirillaceae</taxon>
        <taxon>Nitrincola</taxon>
    </lineage>
</organism>
<feature type="transmembrane region" description="Helical" evidence="6">
    <location>
        <begin position="225"/>
        <end position="246"/>
    </location>
</feature>
<gene>
    <name evidence="8" type="ORF">DN062_02920</name>
</gene>
<sequence>MIQALQNFFSSPKLIRAAPWVFVVLWSTGFIGAKYGLPYSEPFSFLAWRMLFNLLCFLLLLKMFSIQLPRSLSLWRQQLLAGALIHGAYLGGVFSAIELGMPAGLTALLVGLQPLLTGVLVFVIWKQQLSFRQWLGLFLGLIGVVLVLQQTSGMDLEQISITWVGLLWVLLALVGITLGTLYQKKVCEPQPLLAASFIQYAGCFGLMLLGVWIKGEGAVEWHRDFILALAWSVLVLSVGAILLLLLMIRAGESTRTASYFYLVPPLTALEAWVLFDERMTLLALVGMVMTVFGVYWANRVR</sequence>
<evidence type="ECO:0000313" key="8">
    <source>
        <dbReference type="EMBL" id="RAU19236.1"/>
    </source>
</evidence>
<dbReference type="EMBL" id="QKRX01000002">
    <property type="protein sequence ID" value="RAU19236.1"/>
    <property type="molecule type" value="Genomic_DNA"/>
</dbReference>
<dbReference type="SUPFAM" id="SSF103481">
    <property type="entry name" value="Multidrug resistance efflux transporter EmrE"/>
    <property type="match status" value="2"/>
</dbReference>
<feature type="transmembrane region" description="Helical" evidence="6">
    <location>
        <begin position="14"/>
        <end position="33"/>
    </location>
</feature>
<evidence type="ECO:0000256" key="6">
    <source>
        <dbReference type="SAM" id="Phobius"/>
    </source>
</evidence>
<dbReference type="InterPro" id="IPR050638">
    <property type="entry name" value="AA-Vitamin_Transporters"/>
</dbReference>
<evidence type="ECO:0000256" key="5">
    <source>
        <dbReference type="ARBA" id="ARBA00023136"/>
    </source>
</evidence>
<comment type="similarity">
    <text evidence="2">Belongs to the EamA transporter family.</text>
</comment>
<name>A0A364NQ77_9GAMM</name>
<comment type="subcellular location">
    <subcellularLocation>
        <location evidence="1">Membrane</location>
        <topology evidence="1">Multi-pass membrane protein</topology>
    </subcellularLocation>
</comment>
<dbReference type="PANTHER" id="PTHR32322:SF2">
    <property type="entry name" value="EAMA DOMAIN-CONTAINING PROTEIN"/>
    <property type="match status" value="1"/>
</dbReference>
<feature type="transmembrane region" description="Helical" evidence="6">
    <location>
        <begin position="78"/>
        <end position="97"/>
    </location>
</feature>
<proteinExistence type="inferred from homology"/>
<dbReference type="OrthoDB" id="9809509at2"/>
<evidence type="ECO:0000256" key="1">
    <source>
        <dbReference type="ARBA" id="ARBA00004141"/>
    </source>
</evidence>
<dbReference type="InterPro" id="IPR000620">
    <property type="entry name" value="EamA_dom"/>
</dbReference>
<dbReference type="GO" id="GO:0016020">
    <property type="term" value="C:membrane"/>
    <property type="evidence" value="ECO:0007669"/>
    <property type="project" value="UniProtKB-SubCell"/>
</dbReference>
<reference evidence="8 9" key="1">
    <citation type="submission" date="2018-06" db="EMBL/GenBank/DDBJ databases">
        <title>Nitrincola tibetense sp. nov., isolated from Lake XuguoCo on Tibetan Plateau.</title>
        <authorList>
            <person name="Xing P."/>
        </authorList>
    </citation>
    <scope>NUCLEOTIDE SEQUENCE [LARGE SCALE GENOMIC DNA]</scope>
    <source>
        <strain evidence="9">xg18</strain>
    </source>
</reference>
<dbReference type="InterPro" id="IPR037185">
    <property type="entry name" value="EmrE-like"/>
</dbReference>
<comment type="caution">
    <text evidence="8">The sequence shown here is derived from an EMBL/GenBank/DDBJ whole genome shotgun (WGS) entry which is preliminary data.</text>
</comment>
<keyword evidence="3 6" id="KW-0812">Transmembrane</keyword>
<keyword evidence="5 6" id="KW-0472">Membrane</keyword>
<feature type="transmembrane region" description="Helical" evidence="6">
    <location>
        <begin position="131"/>
        <end position="149"/>
    </location>
</feature>
<dbReference type="AlphaFoldDB" id="A0A364NQ77"/>
<feature type="domain" description="EamA" evidence="7">
    <location>
        <begin position="23"/>
        <end position="148"/>
    </location>
</feature>
<feature type="transmembrane region" description="Helical" evidence="6">
    <location>
        <begin position="258"/>
        <end position="275"/>
    </location>
</feature>
<evidence type="ECO:0000256" key="2">
    <source>
        <dbReference type="ARBA" id="ARBA00007362"/>
    </source>
</evidence>
<evidence type="ECO:0000259" key="7">
    <source>
        <dbReference type="Pfam" id="PF00892"/>
    </source>
</evidence>
<dbReference type="Proteomes" id="UP000250744">
    <property type="component" value="Unassembled WGS sequence"/>
</dbReference>
<keyword evidence="4 6" id="KW-1133">Transmembrane helix</keyword>
<feature type="domain" description="EamA" evidence="7">
    <location>
        <begin position="164"/>
        <end position="297"/>
    </location>
</feature>
<feature type="transmembrane region" description="Helical" evidence="6">
    <location>
        <begin position="161"/>
        <end position="181"/>
    </location>
</feature>
<evidence type="ECO:0000256" key="4">
    <source>
        <dbReference type="ARBA" id="ARBA00022989"/>
    </source>
</evidence>
<evidence type="ECO:0000256" key="3">
    <source>
        <dbReference type="ARBA" id="ARBA00022692"/>
    </source>
</evidence>
<feature type="transmembrane region" description="Helical" evidence="6">
    <location>
        <begin position="281"/>
        <end position="298"/>
    </location>
</feature>
<evidence type="ECO:0000313" key="9">
    <source>
        <dbReference type="Proteomes" id="UP000250744"/>
    </source>
</evidence>
<protein>
    <submittedName>
        <fullName evidence="8">EamA/RhaT family transporter</fullName>
    </submittedName>
</protein>
<keyword evidence="9" id="KW-1185">Reference proteome</keyword>
<feature type="transmembrane region" description="Helical" evidence="6">
    <location>
        <begin position="45"/>
        <end position="66"/>
    </location>
</feature>
<dbReference type="PANTHER" id="PTHR32322">
    <property type="entry name" value="INNER MEMBRANE TRANSPORTER"/>
    <property type="match status" value="1"/>
</dbReference>
<feature type="transmembrane region" description="Helical" evidence="6">
    <location>
        <begin position="193"/>
        <end position="213"/>
    </location>
</feature>
<dbReference type="RefSeq" id="WP_112157392.1">
    <property type="nucleotide sequence ID" value="NZ_QKRX01000002.1"/>
</dbReference>
<feature type="transmembrane region" description="Helical" evidence="6">
    <location>
        <begin position="103"/>
        <end position="124"/>
    </location>
</feature>